<dbReference type="Pfam" id="PF20434">
    <property type="entry name" value="BD-FAE"/>
    <property type="match status" value="1"/>
</dbReference>
<dbReference type="InterPro" id="IPR029058">
    <property type="entry name" value="AB_hydrolase_fold"/>
</dbReference>
<evidence type="ECO:0000256" key="3">
    <source>
        <dbReference type="ARBA" id="ARBA00038928"/>
    </source>
</evidence>
<dbReference type="EMBL" id="JALJOU010000012">
    <property type="protein sequence ID" value="KAK9840822.1"/>
    <property type="molecule type" value="Genomic_DNA"/>
</dbReference>
<evidence type="ECO:0000256" key="1">
    <source>
        <dbReference type="ARBA" id="ARBA00022801"/>
    </source>
</evidence>
<organism evidence="7 8">
    <name type="scientific">Elliptochloris bilobata</name>
    <dbReference type="NCBI Taxonomy" id="381761"/>
    <lineage>
        <taxon>Eukaryota</taxon>
        <taxon>Viridiplantae</taxon>
        <taxon>Chlorophyta</taxon>
        <taxon>core chlorophytes</taxon>
        <taxon>Trebouxiophyceae</taxon>
        <taxon>Trebouxiophyceae incertae sedis</taxon>
        <taxon>Elliptochloris clade</taxon>
        <taxon>Elliptochloris</taxon>
    </lineage>
</organism>
<dbReference type="SUPFAM" id="SSF53474">
    <property type="entry name" value="alpha/beta-Hydrolases"/>
    <property type="match status" value="1"/>
</dbReference>
<dbReference type="Proteomes" id="UP001445335">
    <property type="component" value="Unassembled WGS sequence"/>
</dbReference>
<gene>
    <name evidence="7" type="ORF">WJX81_007272</name>
</gene>
<evidence type="ECO:0000259" key="6">
    <source>
        <dbReference type="Pfam" id="PF20434"/>
    </source>
</evidence>
<accession>A0AAW1S4E9</accession>
<dbReference type="PANTHER" id="PTHR48081">
    <property type="entry name" value="AB HYDROLASE SUPERFAMILY PROTEIN C4A8.06C"/>
    <property type="match status" value="1"/>
</dbReference>
<dbReference type="EC" id="3.1.1.n2" evidence="3"/>
<sequence>MVLLEALKGAQVELQCTPASGRLRCLGRLSVILVSEVFGIVSMAGFGLRAWRTYRSVPSGVGGVGGGAVRLVRDVRYGERPRNVLDLYLPPTAGPTGGTGMEAVPSAGAPVALFCHGGVWASGEKWHYAPMAVRLAQAGVLVGVLHYTLYPQARSPQMAAELSTALSWAFEHAEEYGGDPTQISALGHSAGAHLWFMALLGRARAARRPPRSGTPQDTPVRADVRMPARFVGMAGVYDIGQHYEYEAGRGVALLSTMARAVAGADFARDGAAPPQPKAFAAQSPARLLALAAGSLPAREPTLAGQALARRIGGAEGALTLEDAARLPPCVLMSSCADVTVPWAESAEMYWRLVDCSVPAEHLVYPQEPSHSDFVTVWRPLRWSGQAKDAPSSGSHADGGGASAEGTAKGTAAADLPAFAQDLVAVLNGRAQVTQAAHKLRGGVRASGDPP</sequence>
<comment type="catalytic activity">
    <reaction evidence="4">
        <text>[protein]-C-terminal S-[(2E,6E)-farnesyl]-L-cysteine methyl ester + H2O = [protein]-C-terminal S-[(2E,6E)-farnesyl]-L-cysteine + methanol + H(+)</text>
        <dbReference type="Rhea" id="RHEA:48520"/>
        <dbReference type="Rhea" id="RHEA-COMP:12125"/>
        <dbReference type="Rhea" id="RHEA-COMP:12126"/>
        <dbReference type="ChEBI" id="CHEBI:15377"/>
        <dbReference type="ChEBI" id="CHEBI:15378"/>
        <dbReference type="ChEBI" id="CHEBI:17790"/>
        <dbReference type="ChEBI" id="CHEBI:90510"/>
        <dbReference type="ChEBI" id="CHEBI:90511"/>
        <dbReference type="EC" id="3.1.1.n2"/>
    </reaction>
</comment>
<dbReference type="Gene3D" id="3.40.50.1820">
    <property type="entry name" value="alpha/beta hydrolase"/>
    <property type="match status" value="1"/>
</dbReference>
<feature type="domain" description="BD-FAE-like" evidence="6">
    <location>
        <begin position="107"/>
        <end position="200"/>
    </location>
</feature>
<protein>
    <recommendedName>
        <fullName evidence="3">protein-S-isoprenylcysteine alpha-carbonyl methylesterase</fullName>
        <ecNumber evidence="3">3.1.1.n2</ecNumber>
    </recommendedName>
</protein>
<comment type="caution">
    <text evidence="7">The sequence shown here is derived from an EMBL/GenBank/DDBJ whole genome shotgun (WGS) entry which is preliminary data.</text>
</comment>
<name>A0AAW1S4E9_9CHLO</name>
<feature type="region of interest" description="Disordered" evidence="5">
    <location>
        <begin position="384"/>
        <end position="408"/>
    </location>
</feature>
<dbReference type="InterPro" id="IPR050300">
    <property type="entry name" value="GDXG_lipolytic_enzyme"/>
</dbReference>
<evidence type="ECO:0000313" key="7">
    <source>
        <dbReference type="EMBL" id="KAK9840822.1"/>
    </source>
</evidence>
<evidence type="ECO:0000256" key="2">
    <source>
        <dbReference type="ARBA" id="ARBA00038028"/>
    </source>
</evidence>
<comment type="similarity">
    <text evidence="2">Belongs to the AB hydrolase superfamily. Isoprenylcysteine methylesterase family.</text>
</comment>
<evidence type="ECO:0000256" key="4">
    <source>
        <dbReference type="ARBA" id="ARBA00049507"/>
    </source>
</evidence>
<proteinExistence type="inferred from homology"/>
<dbReference type="AlphaFoldDB" id="A0AAW1S4E9"/>
<reference evidence="7 8" key="1">
    <citation type="journal article" date="2024" name="Nat. Commun.">
        <title>Phylogenomics reveals the evolutionary origins of lichenization in chlorophyte algae.</title>
        <authorList>
            <person name="Puginier C."/>
            <person name="Libourel C."/>
            <person name="Otte J."/>
            <person name="Skaloud P."/>
            <person name="Haon M."/>
            <person name="Grisel S."/>
            <person name="Petersen M."/>
            <person name="Berrin J.G."/>
            <person name="Delaux P.M."/>
            <person name="Dal Grande F."/>
            <person name="Keller J."/>
        </authorList>
    </citation>
    <scope>NUCLEOTIDE SEQUENCE [LARGE SCALE GENOMIC DNA]</scope>
    <source>
        <strain evidence="7 8">SAG 245.80</strain>
    </source>
</reference>
<dbReference type="PANTHER" id="PTHR48081:SF33">
    <property type="entry name" value="KYNURENINE FORMAMIDASE"/>
    <property type="match status" value="1"/>
</dbReference>
<dbReference type="InterPro" id="IPR049492">
    <property type="entry name" value="BD-FAE-like_dom"/>
</dbReference>
<dbReference type="GO" id="GO:0016787">
    <property type="term" value="F:hydrolase activity"/>
    <property type="evidence" value="ECO:0007669"/>
    <property type="project" value="UniProtKB-KW"/>
</dbReference>
<keyword evidence="8" id="KW-1185">Reference proteome</keyword>
<keyword evidence="1" id="KW-0378">Hydrolase</keyword>
<evidence type="ECO:0000313" key="8">
    <source>
        <dbReference type="Proteomes" id="UP001445335"/>
    </source>
</evidence>
<evidence type="ECO:0000256" key="5">
    <source>
        <dbReference type="SAM" id="MobiDB-lite"/>
    </source>
</evidence>